<proteinExistence type="predicted"/>
<comment type="caution">
    <text evidence="1">The sequence shown here is derived from an EMBL/GenBank/DDBJ whole genome shotgun (WGS) entry which is preliminary data.</text>
</comment>
<dbReference type="Pfam" id="PF06629">
    <property type="entry name" value="MipA"/>
    <property type="match status" value="1"/>
</dbReference>
<sequence>MPESPNPAARPLWEAGLAVVGVRGPDYPAAGSTHNRAAVVPIVIYRGERLRVDDEGVRGRLLNTGEFELDISAAAAFNARDSPARAGMPGLDYTFELGPQAIYRRNLGGGQQLSAHLQLRGVFSTDWGSIEGRGYVVQPELRWRQRGWPLAGSQVQLSAQATWASEELQRYFYQVDPAYATSTRATYDARAGYFGAALRASWSQRLSPSMAVSLGLTLNDHHGAANRDSPLFQRERDVQALVAFVWTPWRGGGAGEP</sequence>
<gene>
    <name evidence="1" type="ORF">GCM10009107_23470</name>
</gene>
<protein>
    <recommendedName>
        <fullName evidence="3">MipA/OmpV family protein</fullName>
    </recommendedName>
</protein>
<evidence type="ECO:0000313" key="2">
    <source>
        <dbReference type="Proteomes" id="UP001500279"/>
    </source>
</evidence>
<evidence type="ECO:0008006" key="3">
    <source>
        <dbReference type="Google" id="ProtNLM"/>
    </source>
</evidence>
<accession>A0ABN1K0U2</accession>
<name>A0ABN1K0U2_9BURK</name>
<evidence type="ECO:0000313" key="1">
    <source>
        <dbReference type="EMBL" id="GAA0751068.1"/>
    </source>
</evidence>
<reference evidence="1 2" key="1">
    <citation type="journal article" date="2019" name="Int. J. Syst. Evol. Microbiol.">
        <title>The Global Catalogue of Microorganisms (GCM) 10K type strain sequencing project: providing services to taxonomists for standard genome sequencing and annotation.</title>
        <authorList>
            <consortium name="The Broad Institute Genomics Platform"/>
            <consortium name="The Broad Institute Genome Sequencing Center for Infectious Disease"/>
            <person name="Wu L."/>
            <person name="Ma J."/>
        </authorList>
    </citation>
    <scope>NUCLEOTIDE SEQUENCE [LARGE SCALE GENOMIC DNA]</scope>
    <source>
        <strain evidence="1 2">JCM 15503</strain>
    </source>
</reference>
<dbReference type="InterPro" id="IPR010583">
    <property type="entry name" value="MipA"/>
</dbReference>
<dbReference type="EMBL" id="BAAAEW010000013">
    <property type="protein sequence ID" value="GAA0751068.1"/>
    <property type="molecule type" value="Genomic_DNA"/>
</dbReference>
<keyword evidence="2" id="KW-1185">Reference proteome</keyword>
<organism evidence="1 2">
    <name type="scientific">Ideonella azotifigens</name>
    <dbReference type="NCBI Taxonomy" id="513160"/>
    <lineage>
        <taxon>Bacteria</taxon>
        <taxon>Pseudomonadati</taxon>
        <taxon>Pseudomonadota</taxon>
        <taxon>Betaproteobacteria</taxon>
        <taxon>Burkholderiales</taxon>
        <taxon>Sphaerotilaceae</taxon>
        <taxon>Ideonella</taxon>
    </lineage>
</organism>
<dbReference type="Proteomes" id="UP001500279">
    <property type="component" value="Unassembled WGS sequence"/>
</dbReference>